<evidence type="ECO:0000313" key="8">
    <source>
        <dbReference type="EMBL" id="OAT73360.1"/>
    </source>
</evidence>
<feature type="transmembrane region" description="Helical" evidence="6">
    <location>
        <begin position="70"/>
        <end position="91"/>
    </location>
</feature>
<keyword evidence="3 6" id="KW-0812">Transmembrane</keyword>
<evidence type="ECO:0000256" key="4">
    <source>
        <dbReference type="ARBA" id="ARBA00022989"/>
    </source>
</evidence>
<evidence type="ECO:0000256" key="6">
    <source>
        <dbReference type="SAM" id="Phobius"/>
    </source>
</evidence>
<evidence type="ECO:0000256" key="3">
    <source>
        <dbReference type="ARBA" id="ARBA00022692"/>
    </source>
</evidence>
<evidence type="ECO:0000256" key="2">
    <source>
        <dbReference type="ARBA" id="ARBA00022475"/>
    </source>
</evidence>
<dbReference type="NCBIfam" id="NF009951">
    <property type="entry name" value="PRK13415.1"/>
    <property type="match status" value="1"/>
</dbReference>
<keyword evidence="8" id="KW-0966">Cell projection</keyword>
<reference evidence="9" key="1">
    <citation type="submission" date="2016-05" db="EMBL/GenBank/DDBJ databases">
        <authorList>
            <person name="Wang W."/>
            <person name="Zhu L."/>
        </authorList>
    </citation>
    <scope>NUCLEOTIDE SEQUENCE [LARGE SCALE GENOMIC DNA]</scope>
    <source>
        <strain evidence="9">W-2</strain>
    </source>
</reference>
<dbReference type="AlphaFoldDB" id="A0A1B7KTF6"/>
<dbReference type="GO" id="GO:0016020">
    <property type="term" value="C:membrane"/>
    <property type="evidence" value="ECO:0007669"/>
    <property type="project" value="InterPro"/>
</dbReference>
<feature type="chain" id="PRO_5008596483" evidence="7">
    <location>
        <begin position="28"/>
        <end position="222"/>
    </location>
</feature>
<dbReference type="InterPro" id="IPR022781">
    <property type="entry name" value="Flagellar_biosynth_FliO"/>
</dbReference>
<protein>
    <submittedName>
        <fullName evidence="8">Flagellar protein</fullName>
    </submittedName>
</protein>
<name>A0A1B7KTF6_PARTM</name>
<comment type="subcellular location">
    <subcellularLocation>
        <location evidence="1">Cell membrane</location>
    </subcellularLocation>
</comment>
<evidence type="ECO:0000256" key="1">
    <source>
        <dbReference type="ARBA" id="ARBA00004236"/>
    </source>
</evidence>
<accession>A0A1B7KTF6</accession>
<keyword evidence="7" id="KW-0732">Signal</keyword>
<keyword evidence="8" id="KW-0282">Flagellum</keyword>
<comment type="caution">
    <text evidence="8">The sequence shown here is derived from an EMBL/GenBank/DDBJ whole genome shotgun (WGS) entry which is preliminary data.</text>
</comment>
<gene>
    <name evidence="8" type="ORF">A7K69_05090</name>
</gene>
<sequence length="222" mass="25125">MLQSRIIPLFFCIVVAIAAQPGFPVFAEQSPTVEECLKHPDLCEQPADSHKNEVAPTPDEQTSPFSVWDAIKLIGATAFVLLLIYGLLKFLHRQGQLFSGKKGVIEHLGGTSVGSNRSVQLVKVGNHILVIGVGESIQLLREIDDEQEINEILAMHNERLQQMLEPGKWGARMRGYFTAKRKQTDDRHDEFREMFTRQMQELSMKRKELLKQIEQKGTASDE</sequence>
<dbReference type="Proteomes" id="UP000078290">
    <property type="component" value="Unassembled WGS sequence"/>
</dbReference>
<dbReference type="Pfam" id="PF04347">
    <property type="entry name" value="FliO"/>
    <property type="match status" value="1"/>
</dbReference>
<evidence type="ECO:0000256" key="5">
    <source>
        <dbReference type="ARBA" id="ARBA00023136"/>
    </source>
</evidence>
<proteinExistence type="predicted"/>
<keyword evidence="2" id="KW-1003">Cell membrane</keyword>
<organism evidence="8 9">
    <name type="scientific">Parageobacillus thermoglucosidasius</name>
    <name type="common">Geobacillus thermoglucosidasius</name>
    <dbReference type="NCBI Taxonomy" id="1426"/>
    <lineage>
        <taxon>Bacteria</taxon>
        <taxon>Bacillati</taxon>
        <taxon>Bacillota</taxon>
        <taxon>Bacilli</taxon>
        <taxon>Bacillales</taxon>
        <taxon>Anoxybacillaceae</taxon>
        <taxon>Parageobacillus</taxon>
    </lineage>
</organism>
<dbReference type="EMBL" id="LXMA01000012">
    <property type="protein sequence ID" value="OAT73360.1"/>
    <property type="molecule type" value="Genomic_DNA"/>
</dbReference>
<evidence type="ECO:0000313" key="9">
    <source>
        <dbReference type="Proteomes" id="UP000078290"/>
    </source>
</evidence>
<keyword evidence="8" id="KW-0969">Cilium</keyword>
<dbReference type="OrthoDB" id="2376965at2"/>
<keyword evidence="4 6" id="KW-1133">Transmembrane helix</keyword>
<keyword evidence="5 6" id="KW-0472">Membrane</keyword>
<evidence type="ECO:0000256" key="7">
    <source>
        <dbReference type="SAM" id="SignalP"/>
    </source>
</evidence>
<feature type="signal peptide" evidence="7">
    <location>
        <begin position="1"/>
        <end position="27"/>
    </location>
</feature>
<dbReference type="RefSeq" id="WP_064551024.1">
    <property type="nucleotide sequence ID" value="NZ_LXMA01000012.1"/>
</dbReference>
<dbReference type="GO" id="GO:0044781">
    <property type="term" value="P:bacterial-type flagellum organization"/>
    <property type="evidence" value="ECO:0007669"/>
    <property type="project" value="InterPro"/>
</dbReference>